<evidence type="ECO:0000256" key="8">
    <source>
        <dbReference type="ARBA" id="ARBA00023157"/>
    </source>
</evidence>
<dbReference type="InterPro" id="IPR005792">
    <property type="entry name" value="Prot_disulphide_isomerase"/>
</dbReference>
<dbReference type="CDD" id="cd02995">
    <property type="entry name" value="PDI_a_PDI_a'_C"/>
    <property type="match status" value="1"/>
</dbReference>
<evidence type="ECO:0000256" key="2">
    <source>
        <dbReference type="ARBA" id="ARBA00004319"/>
    </source>
</evidence>
<dbReference type="GO" id="GO:0006457">
    <property type="term" value="P:protein folding"/>
    <property type="evidence" value="ECO:0007669"/>
    <property type="project" value="TreeGrafter"/>
</dbReference>
<name>A0A5A8CPM0_CAFRO</name>
<evidence type="ECO:0000256" key="6">
    <source>
        <dbReference type="ARBA" id="ARBA00022737"/>
    </source>
</evidence>
<feature type="disulfide bond" description="Redox-active" evidence="11">
    <location>
        <begin position="396"/>
        <end position="399"/>
    </location>
</feature>
<evidence type="ECO:0000256" key="7">
    <source>
        <dbReference type="ARBA" id="ARBA00022824"/>
    </source>
</evidence>
<keyword evidence="10 11" id="KW-0676">Redox-active center</keyword>
<dbReference type="InterPro" id="IPR013766">
    <property type="entry name" value="Thioredoxin_domain"/>
</dbReference>
<proteinExistence type="inferred from homology"/>
<evidence type="ECO:0000256" key="11">
    <source>
        <dbReference type="PIRSR" id="PIRSR605792-51"/>
    </source>
</evidence>
<evidence type="ECO:0000256" key="10">
    <source>
        <dbReference type="ARBA" id="ARBA00023284"/>
    </source>
</evidence>
<comment type="subcellular location">
    <subcellularLocation>
        <location evidence="2">Endoplasmic reticulum lumen</location>
    </subcellularLocation>
</comment>
<organism evidence="16 19">
    <name type="scientific">Cafeteria roenbergensis</name>
    <name type="common">Marine flagellate</name>
    <dbReference type="NCBI Taxonomy" id="33653"/>
    <lineage>
        <taxon>Eukaryota</taxon>
        <taxon>Sar</taxon>
        <taxon>Stramenopiles</taxon>
        <taxon>Bigyra</taxon>
        <taxon>Opalozoa</taxon>
        <taxon>Bicosoecida</taxon>
        <taxon>Cafeteriaceae</taxon>
        <taxon>Cafeteria</taxon>
    </lineage>
</organism>
<dbReference type="FunFam" id="3.40.30.10:FF:000027">
    <property type="entry name" value="protein disulfide-isomerase A2"/>
    <property type="match status" value="1"/>
</dbReference>
<dbReference type="Proteomes" id="UP000325113">
    <property type="component" value="Unassembled WGS sequence"/>
</dbReference>
<comment type="caution">
    <text evidence="16">The sequence shown here is derived from an EMBL/GenBank/DDBJ whole genome shotgun (WGS) entry which is preliminary data.</text>
</comment>
<dbReference type="Proteomes" id="UP000323011">
    <property type="component" value="Unassembled WGS sequence"/>
</dbReference>
<dbReference type="Proteomes" id="UP000324907">
    <property type="component" value="Unassembled WGS sequence"/>
</dbReference>
<evidence type="ECO:0000313" key="18">
    <source>
        <dbReference type="Proteomes" id="UP000323011"/>
    </source>
</evidence>
<dbReference type="GO" id="GO:0034976">
    <property type="term" value="P:response to endoplasmic reticulum stress"/>
    <property type="evidence" value="ECO:0007669"/>
    <property type="project" value="TreeGrafter"/>
</dbReference>
<accession>A0A5A8CPM0</accession>
<dbReference type="EMBL" id="VLTM01000027">
    <property type="protein sequence ID" value="KAA0162484.1"/>
    <property type="molecule type" value="Genomic_DNA"/>
</dbReference>
<evidence type="ECO:0000256" key="5">
    <source>
        <dbReference type="ARBA" id="ARBA00022729"/>
    </source>
</evidence>
<dbReference type="OMA" id="QLANKFE"/>
<evidence type="ECO:0000313" key="16">
    <source>
        <dbReference type="EMBL" id="KAA0155035.1"/>
    </source>
</evidence>
<evidence type="ECO:0000256" key="13">
    <source>
        <dbReference type="RuleBase" id="RU361130"/>
    </source>
</evidence>
<dbReference type="EMBL" id="VLTL01000186">
    <property type="protein sequence ID" value="KAA0155035.1"/>
    <property type="molecule type" value="Genomic_DNA"/>
</dbReference>
<keyword evidence="9 13" id="KW-0413">Isomerase</keyword>
<keyword evidence="18" id="KW-1185">Reference proteome</keyword>
<feature type="signal peptide" evidence="13">
    <location>
        <begin position="1"/>
        <end position="19"/>
    </location>
</feature>
<dbReference type="EC" id="5.3.4.1" evidence="4 13"/>
<keyword evidence="6" id="KW-0677">Repeat</keyword>
<dbReference type="FunFam" id="3.40.30.10:FF:000042">
    <property type="entry name" value="protein disulfide-isomerase A2"/>
    <property type="match status" value="1"/>
</dbReference>
<dbReference type="Pfam" id="PF13848">
    <property type="entry name" value="Thioredoxin_6"/>
    <property type="match status" value="1"/>
</dbReference>
<comment type="similarity">
    <text evidence="3 12">Belongs to the protein disulfide isomerase family.</text>
</comment>
<sequence>MRATLAVLAFAAIAVLARAEIEEEDDVLVLTSDNFQEALDQYDPLLVEFYAPWCGHCKRLAPEYAKAASELLSNDPPLRIAKVDATISNELATKFGVQGFPTMKFFRGGQPQEYGGGRTASEIVDWVKRKSGPAFKHVADAAEATEFKGSSSVTVFGFFAAAEGTNFEAFASAAAASDDVSFAVVTDADVRTALGVTGTDDTVVLFKDFDEGQADFEGDLTSASDISDFVGTHRLPLVTTFTSEVAPAIFGGPIKVHVLIMADGEMEDFEALKANWAESAKEFRGKALFIWVPPSEERILSYFDVTEADLPTAVVVTMPEGAAMQKFPFSGSLAGPALGEFTGSVLKGDVKPTLKSEEPDASDLEGPVVVVKGKSFRDIVYEEGKDVLVEFYAPWCGHCKSLAPIYEELATNFASNDKVVIAKMDATANEIDEEGVTVRGFPTLYFFPAAAKGEKKVPMEFSGARDLDGLTKFIKTNAVSESAKADSKDEL</sequence>
<feature type="chain" id="PRO_5033906610" description="Protein disulfide-isomerase" evidence="13">
    <location>
        <begin position="20"/>
        <end position="491"/>
    </location>
</feature>
<evidence type="ECO:0000259" key="14">
    <source>
        <dbReference type="PROSITE" id="PS51352"/>
    </source>
</evidence>
<comment type="catalytic activity">
    <reaction evidence="1 13">
        <text>Catalyzes the rearrangement of -S-S- bonds in proteins.</text>
        <dbReference type="EC" id="5.3.4.1"/>
    </reaction>
</comment>
<feature type="domain" description="Thioredoxin" evidence="14">
    <location>
        <begin position="1"/>
        <end position="132"/>
    </location>
</feature>
<evidence type="ECO:0000313" key="19">
    <source>
        <dbReference type="Proteomes" id="UP000324907"/>
    </source>
</evidence>
<dbReference type="EMBL" id="VLTN01000050">
    <property type="protein sequence ID" value="KAA0148694.1"/>
    <property type="molecule type" value="Genomic_DNA"/>
</dbReference>
<keyword evidence="8 11" id="KW-1015">Disulfide bond</keyword>
<dbReference type="FunFam" id="3.40.30.10:FF:000023">
    <property type="entry name" value="Protein disulfide-isomerase"/>
    <property type="match status" value="1"/>
</dbReference>
<evidence type="ECO:0000256" key="1">
    <source>
        <dbReference type="ARBA" id="ARBA00001182"/>
    </source>
</evidence>
<dbReference type="NCBIfam" id="TIGR01130">
    <property type="entry name" value="ER_PDI_fam"/>
    <property type="match status" value="1"/>
</dbReference>
<dbReference type="CDD" id="cd02961">
    <property type="entry name" value="PDI_a_family"/>
    <property type="match status" value="1"/>
</dbReference>
<dbReference type="PRINTS" id="PR00421">
    <property type="entry name" value="THIOREDOXIN"/>
</dbReference>
<dbReference type="PROSITE" id="PS00194">
    <property type="entry name" value="THIOREDOXIN_1"/>
    <property type="match status" value="2"/>
</dbReference>
<dbReference type="SUPFAM" id="SSF52833">
    <property type="entry name" value="Thioredoxin-like"/>
    <property type="match status" value="4"/>
</dbReference>
<feature type="domain" description="Thioredoxin" evidence="14">
    <location>
        <begin position="345"/>
        <end position="479"/>
    </location>
</feature>
<feature type="disulfide bond" description="Redox-active" evidence="11">
    <location>
        <begin position="54"/>
        <end position="57"/>
    </location>
</feature>
<gene>
    <name evidence="16" type="ORF">FNF28_06778</name>
    <name evidence="15" type="ORF">FNF29_06477</name>
    <name evidence="17" type="ORF">FNF31_03282</name>
</gene>
<evidence type="ECO:0000256" key="3">
    <source>
        <dbReference type="ARBA" id="ARBA00006347"/>
    </source>
</evidence>
<reference evidence="18 19" key="1">
    <citation type="submission" date="2019-07" db="EMBL/GenBank/DDBJ databases">
        <title>Genomes of Cafeteria roenbergensis.</title>
        <authorList>
            <person name="Fischer M.G."/>
            <person name="Hackl T."/>
            <person name="Roman M."/>
        </authorList>
    </citation>
    <scope>NUCLEOTIDE SEQUENCE [LARGE SCALE GENOMIC DNA]</scope>
    <source>
        <strain evidence="15 18">BVI</strain>
        <strain evidence="17 20">Cflag</strain>
        <strain evidence="16 19">RCC970-E3</strain>
    </source>
</reference>
<dbReference type="InterPro" id="IPR036249">
    <property type="entry name" value="Thioredoxin-like_sf"/>
</dbReference>
<protein>
    <recommendedName>
        <fullName evidence="4 13">Protein disulfide-isomerase</fullName>
        <ecNumber evidence="4 13">5.3.4.1</ecNumber>
    </recommendedName>
</protein>
<keyword evidence="7" id="KW-0256">Endoplasmic reticulum</keyword>
<evidence type="ECO:0000313" key="17">
    <source>
        <dbReference type="EMBL" id="KAA0162484.1"/>
    </source>
</evidence>
<dbReference type="CDD" id="cd02981">
    <property type="entry name" value="PDI_b_family"/>
    <property type="match status" value="1"/>
</dbReference>
<dbReference type="PANTHER" id="PTHR18929:SF240">
    <property type="entry name" value="PROTEIN DISULFIDE-ISOMERASE"/>
    <property type="match status" value="1"/>
</dbReference>
<evidence type="ECO:0000313" key="20">
    <source>
        <dbReference type="Proteomes" id="UP000325113"/>
    </source>
</evidence>
<dbReference type="GO" id="GO:0003756">
    <property type="term" value="F:protein disulfide isomerase activity"/>
    <property type="evidence" value="ECO:0007669"/>
    <property type="project" value="UniProtKB-EC"/>
</dbReference>
<dbReference type="Pfam" id="PF00085">
    <property type="entry name" value="Thioredoxin"/>
    <property type="match status" value="2"/>
</dbReference>
<evidence type="ECO:0000256" key="12">
    <source>
        <dbReference type="RuleBase" id="RU004208"/>
    </source>
</evidence>
<dbReference type="InterPro" id="IPR017937">
    <property type="entry name" value="Thioredoxin_CS"/>
</dbReference>
<keyword evidence="5 13" id="KW-0732">Signal</keyword>
<dbReference type="CDD" id="cd02982">
    <property type="entry name" value="PDI_b'_family"/>
    <property type="match status" value="1"/>
</dbReference>
<evidence type="ECO:0000256" key="4">
    <source>
        <dbReference type="ARBA" id="ARBA00012723"/>
    </source>
</evidence>
<dbReference type="GO" id="GO:0005788">
    <property type="term" value="C:endoplasmic reticulum lumen"/>
    <property type="evidence" value="ECO:0007669"/>
    <property type="project" value="UniProtKB-SubCell"/>
</dbReference>
<evidence type="ECO:0000256" key="9">
    <source>
        <dbReference type="ARBA" id="ARBA00023235"/>
    </source>
</evidence>
<evidence type="ECO:0000313" key="15">
    <source>
        <dbReference type="EMBL" id="KAA0148694.1"/>
    </source>
</evidence>
<dbReference type="InterPro" id="IPR005788">
    <property type="entry name" value="PDI_thioredoxin-like_dom"/>
</dbReference>
<dbReference type="NCBIfam" id="TIGR01126">
    <property type="entry name" value="pdi_dom"/>
    <property type="match status" value="2"/>
</dbReference>
<dbReference type="AlphaFoldDB" id="A0A5A8CPM0"/>
<dbReference type="PROSITE" id="PS51352">
    <property type="entry name" value="THIOREDOXIN_2"/>
    <property type="match status" value="2"/>
</dbReference>
<dbReference type="PANTHER" id="PTHR18929">
    <property type="entry name" value="PROTEIN DISULFIDE ISOMERASE"/>
    <property type="match status" value="1"/>
</dbReference>
<dbReference type="Gene3D" id="3.40.30.10">
    <property type="entry name" value="Glutaredoxin"/>
    <property type="match status" value="4"/>
</dbReference>